<organism evidence="2 3">
    <name type="scientific">Acidicapsa dinghuensis</name>
    <dbReference type="NCBI Taxonomy" id="2218256"/>
    <lineage>
        <taxon>Bacteria</taxon>
        <taxon>Pseudomonadati</taxon>
        <taxon>Acidobacteriota</taxon>
        <taxon>Terriglobia</taxon>
        <taxon>Terriglobales</taxon>
        <taxon>Acidobacteriaceae</taxon>
        <taxon>Acidicapsa</taxon>
    </lineage>
</organism>
<feature type="signal peptide" evidence="1">
    <location>
        <begin position="1"/>
        <end position="25"/>
    </location>
</feature>
<evidence type="ECO:0000313" key="3">
    <source>
        <dbReference type="Proteomes" id="UP001596091"/>
    </source>
</evidence>
<protein>
    <recommendedName>
        <fullName evidence="4">VCBS repeat-containing protein</fullName>
    </recommendedName>
</protein>
<accession>A0ABW1EHP4</accession>
<comment type="caution">
    <text evidence="2">The sequence shown here is derived from an EMBL/GenBank/DDBJ whole genome shotgun (WGS) entry which is preliminary data.</text>
</comment>
<keyword evidence="1" id="KW-0732">Signal</keyword>
<evidence type="ECO:0008006" key="4">
    <source>
        <dbReference type="Google" id="ProtNLM"/>
    </source>
</evidence>
<proteinExistence type="predicted"/>
<dbReference type="RefSeq" id="WP_377819644.1">
    <property type="nucleotide sequence ID" value="NZ_JBHSPH010000004.1"/>
</dbReference>
<evidence type="ECO:0000256" key="1">
    <source>
        <dbReference type="SAM" id="SignalP"/>
    </source>
</evidence>
<reference evidence="3" key="1">
    <citation type="journal article" date="2019" name="Int. J. Syst. Evol. Microbiol.">
        <title>The Global Catalogue of Microorganisms (GCM) 10K type strain sequencing project: providing services to taxonomists for standard genome sequencing and annotation.</title>
        <authorList>
            <consortium name="The Broad Institute Genomics Platform"/>
            <consortium name="The Broad Institute Genome Sequencing Center for Infectious Disease"/>
            <person name="Wu L."/>
            <person name="Ma J."/>
        </authorList>
    </citation>
    <scope>NUCLEOTIDE SEQUENCE [LARGE SCALE GENOMIC DNA]</scope>
    <source>
        <strain evidence="3">JCM 4087</strain>
    </source>
</reference>
<feature type="chain" id="PRO_5046007088" description="VCBS repeat-containing protein" evidence="1">
    <location>
        <begin position="26"/>
        <end position="173"/>
    </location>
</feature>
<keyword evidence="3" id="KW-1185">Reference proteome</keyword>
<name>A0ABW1EHP4_9BACT</name>
<dbReference type="Proteomes" id="UP001596091">
    <property type="component" value="Unassembled WGS sequence"/>
</dbReference>
<gene>
    <name evidence="2" type="ORF">ACFPT7_13790</name>
</gene>
<sequence length="173" mass="19169">MQMTKRQLFVVAALALVLCCFRSQAQEVEVENVPNDILQSVELGQFAKSYTLDGSMNPFYLRGDFDGDGKIDYAIRIKSKTTNESGMAIWLSSLHKFLFLGAGVPFKVSGSSVSNLDFLDTWQVYGKKPVERAVESGPRPHLLGEAILAGKRDSASGLIYWSGKSFSWYQQGD</sequence>
<evidence type="ECO:0000313" key="2">
    <source>
        <dbReference type="EMBL" id="MFC5863371.1"/>
    </source>
</evidence>
<dbReference type="EMBL" id="JBHSPH010000004">
    <property type="protein sequence ID" value="MFC5863371.1"/>
    <property type="molecule type" value="Genomic_DNA"/>
</dbReference>